<evidence type="ECO:0000313" key="2">
    <source>
        <dbReference type="EMBL" id="KAB2362987.1"/>
    </source>
</evidence>
<dbReference type="InterPro" id="IPR039422">
    <property type="entry name" value="MarR/SlyA-like"/>
</dbReference>
<organism evidence="2 3">
    <name type="scientific">Actinomadura montaniterrae</name>
    <dbReference type="NCBI Taxonomy" id="1803903"/>
    <lineage>
        <taxon>Bacteria</taxon>
        <taxon>Bacillati</taxon>
        <taxon>Actinomycetota</taxon>
        <taxon>Actinomycetes</taxon>
        <taxon>Streptosporangiales</taxon>
        <taxon>Thermomonosporaceae</taxon>
        <taxon>Actinomadura</taxon>
    </lineage>
</organism>
<keyword evidence="3" id="KW-1185">Reference proteome</keyword>
<feature type="domain" description="HTH marR-type" evidence="1">
    <location>
        <begin position="7"/>
        <end position="143"/>
    </location>
</feature>
<accession>A0A6L3VH24</accession>
<dbReference type="PRINTS" id="PR00598">
    <property type="entry name" value="HTHMARR"/>
</dbReference>
<dbReference type="OrthoDB" id="122135at2"/>
<sequence>MSSAPPDPPGFELPLRLFLAFRVIIDELHAELAREGHPEMRPMHGFVFQAIGPGTTAVELGRRIGVSKQAAGKMVETLERAGYVERTADPADARRKIVRLTPYGVDALARSAQIFDRIRGDWVRRLGAGQVRALEDTLRAMTPDDLWRLDMPGWFGTT</sequence>
<dbReference type="GO" id="GO:0003700">
    <property type="term" value="F:DNA-binding transcription factor activity"/>
    <property type="evidence" value="ECO:0007669"/>
    <property type="project" value="InterPro"/>
</dbReference>
<comment type="caution">
    <text evidence="2">The sequence shown here is derived from an EMBL/GenBank/DDBJ whole genome shotgun (WGS) entry which is preliminary data.</text>
</comment>
<dbReference type="PANTHER" id="PTHR33164:SF99">
    <property type="entry name" value="MARR FAMILY REGULATORY PROTEIN"/>
    <property type="match status" value="1"/>
</dbReference>
<dbReference type="Gene3D" id="1.10.10.10">
    <property type="entry name" value="Winged helix-like DNA-binding domain superfamily/Winged helix DNA-binding domain"/>
    <property type="match status" value="1"/>
</dbReference>
<dbReference type="PANTHER" id="PTHR33164">
    <property type="entry name" value="TRANSCRIPTIONAL REGULATOR, MARR FAMILY"/>
    <property type="match status" value="1"/>
</dbReference>
<dbReference type="GO" id="GO:0006950">
    <property type="term" value="P:response to stress"/>
    <property type="evidence" value="ECO:0007669"/>
    <property type="project" value="TreeGrafter"/>
</dbReference>
<dbReference type="Proteomes" id="UP000483004">
    <property type="component" value="Unassembled WGS sequence"/>
</dbReference>
<dbReference type="SMART" id="SM00347">
    <property type="entry name" value="HTH_MARR"/>
    <property type="match status" value="1"/>
</dbReference>
<dbReference type="RefSeq" id="WP_151546183.1">
    <property type="nucleotide sequence ID" value="NZ_WBMR01000255.1"/>
</dbReference>
<dbReference type="InterPro" id="IPR036388">
    <property type="entry name" value="WH-like_DNA-bd_sf"/>
</dbReference>
<evidence type="ECO:0000313" key="3">
    <source>
        <dbReference type="Proteomes" id="UP000483004"/>
    </source>
</evidence>
<protein>
    <submittedName>
        <fullName evidence="2">Winged helix-turn-helix transcriptional regulator</fullName>
    </submittedName>
</protein>
<dbReference type="SUPFAM" id="SSF46785">
    <property type="entry name" value="Winged helix' DNA-binding domain"/>
    <property type="match status" value="1"/>
</dbReference>
<name>A0A6L3VH24_9ACTN</name>
<dbReference type="InterPro" id="IPR036390">
    <property type="entry name" value="WH_DNA-bd_sf"/>
</dbReference>
<dbReference type="EMBL" id="WBMR01000255">
    <property type="protein sequence ID" value="KAB2362987.1"/>
    <property type="molecule type" value="Genomic_DNA"/>
</dbReference>
<dbReference type="PROSITE" id="PS50995">
    <property type="entry name" value="HTH_MARR_2"/>
    <property type="match status" value="1"/>
</dbReference>
<dbReference type="InterPro" id="IPR000835">
    <property type="entry name" value="HTH_MarR-typ"/>
</dbReference>
<evidence type="ECO:0000259" key="1">
    <source>
        <dbReference type="PROSITE" id="PS50995"/>
    </source>
</evidence>
<gene>
    <name evidence="2" type="ORF">F9B16_43840</name>
</gene>
<proteinExistence type="predicted"/>
<dbReference type="Pfam" id="PF12802">
    <property type="entry name" value="MarR_2"/>
    <property type="match status" value="1"/>
</dbReference>
<dbReference type="AlphaFoldDB" id="A0A6L3VH24"/>
<reference evidence="2 3" key="1">
    <citation type="submission" date="2019-09" db="EMBL/GenBank/DDBJ databases">
        <title>Actinomadura physcomitrii sp. nov., a novel actinomycete isolated from moss [Physcomitrium sphaericum (Ludw) Fuernr].</title>
        <authorList>
            <person name="Liu C."/>
            <person name="Zhuang X."/>
        </authorList>
    </citation>
    <scope>NUCLEOTIDE SEQUENCE [LARGE SCALE GENOMIC DNA]</scope>
    <source>
        <strain evidence="2 3">CYP1-1B</strain>
    </source>
</reference>